<name>A0A0E3P550_9EURY</name>
<dbReference type="Proteomes" id="UP000033111">
    <property type="component" value="Chromosome"/>
</dbReference>
<dbReference type="KEGG" id="msw:MSSIT_2064"/>
<reference evidence="1 2" key="1">
    <citation type="submission" date="2014-07" db="EMBL/GenBank/DDBJ databases">
        <title>Methanogenic archaea and the global carbon cycle.</title>
        <authorList>
            <person name="Henriksen J.R."/>
            <person name="Luke J."/>
            <person name="Reinhart S."/>
            <person name="Benedict M.N."/>
            <person name="Youngblut N.D."/>
            <person name="Metcalf M.E."/>
            <person name="Whitaker R.J."/>
            <person name="Metcalf W.W."/>
        </authorList>
    </citation>
    <scope>NUCLEOTIDE SEQUENCE [LARGE SCALE GENOMIC DNA]</scope>
    <source>
        <strain evidence="1 2">T4/M</strain>
    </source>
</reference>
<proteinExistence type="predicted"/>
<keyword evidence="2" id="KW-1185">Reference proteome</keyword>
<organism evidence="1 2">
    <name type="scientific">Methanosarcina siciliae T4/M</name>
    <dbReference type="NCBI Taxonomy" id="1434120"/>
    <lineage>
        <taxon>Archaea</taxon>
        <taxon>Methanobacteriati</taxon>
        <taxon>Methanobacteriota</taxon>
        <taxon>Stenosarchaea group</taxon>
        <taxon>Methanomicrobia</taxon>
        <taxon>Methanosarcinales</taxon>
        <taxon>Methanosarcinaceae</taxon>
        <taxon>Methanosarcina</taxon>
    </lineage>
</organism>
<dbReference type="EMBL" id="CP009506">
    <property type="protein sequence ID" value="AKB28783.1"/>
    <property type="molecule type" value="Genomic_DNA"/>
</dbReference>
<evidence type="ECO:0000313" key="2">
    <source>
        <dbReference type="Proteomes" id="UP000033111"/>
    </source>
</evidence>
<accession>A0A0E3P550</accession>
<evidence type="ECO:0000313" key="1">
    <source>
        <dbReference type="EMBL" id="AKB28783.1"/>
    </source>
</evidence>
<protein>
    <submittedName>
        <fullName evidence="1">Mobile element protein</fullName>
    </submittedName>
</protein>
<dbReference type="AlphaFoldDB" id="A0A0E3P550"/>
<sequence length="54" mass="6287">MNDQPIKVRSQKKPLISIPEKVLSYGEYLPLLKITEELKLDLLLSKSFSEKQAW</sequence>
<dbReference type="PATRIC" id="fig|1434120.4.peg.2669"/>
<dbReference type="PANTHER" id="PTHR34614:SF2">
    <property type="entry name" value="TRANSPOSASE IS4-LIKE DOMAIN-CONTAINING PROTEIN"/>
    <property type="match status" value="1"/>
</dbReference>
<gene>
    <name evidence="1" type="ORF">MSSIT_2064</name>
</gene>
<dbReference type="HOGENOM" id="CLU_3039113_0_0_2"/>
<dbReference type="PANTHER" id="PTHR34614">
    <property type="match status" value="1"/>
</dbReference>